<evidence type="ECO:0000256" key="4">
    <source>
        <dbReference type="ARBA" id="ARBA00022614"/>
    </source>
</evidence>
<evidence type="ECO:0000256" key="8">
    <source>
        <dbReference type="ARBA" id="ARBA00022989"/>
    </source>
</evidence>
<dbReference type="AlphaFoldDB" id="A0AA89B0M4"/>
<dbReference type="SMART" id="SM00365">
    <property type="entry name" value="LRR_SD22"/>
    <property type="match status" value="7"/>
</dbReference>
<dbReference type="InterPro" id="IPR013210">
    <property type="entry name" value="LRR_N_plant-typ"/>
</dbReference>
<feature type="signal peptide" evidence="11">
    <location>
        <begin position="1"/>
        <end position="22"/>
    </location>
</feature>
<evidence type="ECO:0000313" key="13">
    <source>
        <dbReference type="EMBL" id="KAK3020657.1"/>
    </source>
</evidence>
<dbReference type="Pfam" id="PF13855">
    <property type="entry name" value="LRR_8"/>
    <property type="match status" value="2"/>
</dbReference>
<dbReference type="SUPFAM" id="SSF52047">
    <property type="entry name" value="RNI-like"/>
    <property type="match status" value="1"/>
</dbReference>
<organism evidence="13 14">
    <name type="scientific">Escallonia herrerae</name>
    <dbReference type="NCBI Taxonomy" id="1293975"/>
    <lineage>
        <taxon>Eukaryota</taxon>
        <taxon>Viridiplantae</taxon>
        <taxon>Streptophyta</taxon>
        <taxon>Embryophyta</taxon>
        <taxon>Tracheophyta</taxon>
        <taxon>Spermatophyta</taxon>
        <taxon>Magnoliopsida</taxon>
        <taxon>eudicotyledons</taxon>
        <taxon>Gunneridae</taxon>
        <taxon>Pentapetalae</taxon>
        <taxon>asterids</taxon>
        <taxon>campanulids</taxon>
        <taxon>Escalloniales</taxon>
        <taxon>Escalloniaceae</taxon>
        <taxon>Escallonia</taxon>
    </lineage>
</organism>
<keyword evidence="4" id="KW-0433">Leucine-rich repeat</keyword>
<evidence type="ECO:0000256" key="1">
    <source>
        <dbReference type="ARBA" id="ARBA00004251"/>
    </source>
</evidence>
<dbReference type="EMBL" id="JAVXUP010000803">
    <property type="protein sequence ID" value="KAK3020657.1"/>
    <property type="molecule type" value="Genomic_DNA"/>
</dbReference>
<keyword evidence="10" id="KW-0325">Glycoprotein</keyword>
<dbReference type="Pfam" id="PF00560">
    <property type="entry name" value="LRR_1"/>
    <property type="match status" value="8"/>
</dbReference>
<keyword evidence="14" id="KW-1185">Reference proteome</keyword>
<dbReference type="PROSITE" id="PS51450">
    <property type="entry name" value="LRR"/>
    <property type="match status" value="1"/>
</dbReference>
<proteinExistence type="inferred from homology"/>
<gene>
    <name evidence="13" type="ORF">RJ639_046250</name>
</gene>
<dbReference type="InterPro" id="IPR003591">
    <property type="entry name" value="Leu-rich_rpt_typical-subtyp"/>
</dbReference>
<dbReference type="GO" id="GO:0051707">
    <property type="term" value="P:response to other organism"/>
    <property type="evidence" value="ECO:0007669"/>
    <property type="project" value="UniProtKB-ARBA"/>
</dbReference>
<dbReference type="SMART" id="SM00369">
    <property type="entry name" value="LRR_TYP"/>
    <property type="match status" value="6"/>
</dbReference>
<evidence type="ECO:0000256" key="9">
    <source>
        <dbReference type="ARBA" id="ARBA00023136"/>
    </source>
</evidence>
<dbReference type="GO" id="GO:0006952">
    <property type="term" value="P:defense response"/>
    <property type="evidence" value="ECO:0007669"/>
    <property type="project" value="UniProtKB-ARBA"/>
</dbReference>
<dbReference type="PRINTS" id="PR00019">
    <property type="entry name" value="LEURICHRPT"/>
</dbReference>
<keyword evidence="9" id="KW-0472">Membrane</keyword>
<keyword evidence="3" id="KW-1003">Cell membrane</keyword>
<dbReference type="FunFam" id="3.80.10.10:FF:000095">
    <property type="entry name" value="LRR receptor-like serine/threonine-protein kinase GSO1"/>
    <property type="match status" value="2"/>
</dbReference>
<evidence type="ECO:0000256" key="11">
    <source>
        <dbReference type="SAM" id="SignalP"/>
    </source>
</evidence>
<comment type="similarity">
    <text evidence="2">Belongs to the RLP family.</text>
</comment>
<keyword evidence="8" id="KW-1133">Transmembrane helix</keyword>
<evidence type="ECO:0000256" key="6">
    <source>
        <dbReference type="ARBA" id="ARBA00022729"/>
    </source>
</evidence>
<evidence type="ECO:0000256" key="3">
    <source>
        <dbReference type="ARBA" id="ARBA00022475"/>
    </source>
</evidence>
<dbReference type="InterPro" id="IPR032675">
    <property type="entry name" value="LRR_dom_sf"/>
</dbReference>
<dbReference type="InterPro" id="IPR046956">
    <property type="entry name" value="RLP23-like"/>
</dbReference>
<feature type="domain" description="Leucine-rich repeat-containing N-terminal plant-type" evidence="12">
    <location>
        <begin position="40"/>
        <end position="88"/>
    </location>
</feature>
<dbReference type="FunFam" id="3.80.10.10:FF:000111">
    <property type="entry name" value="LRR receptor-like serine/threonine-protein kinase ERECTA"/>
    <property type="match status" value="1"/>
</dbReference>
<dbReference type="SUPFAM" id="SSF52058">
    <property type="entry name" value="L domain-like"/>
    <property type="match status" value="2"/>
</dbReference>
<sequence length="970" mass="107520">MRQLIWVYQLLLIILHLQHQFAFYLSNHSSSPHNHLCRYEQKLALLQFKQSFSIDISASPYCGVSSYPKAKSWYKSADCCTWDGVTCDEVQGNVIGLDLSCSQLLGTIPSNTSLFQLSYLQKLNLAHNNFSLSRISHEFGWFSSLTHLNLSHAVLEGEIREISHLSKLISLDLSGNYGGISLGSHTFSLLLENLTQISELRLSQVNISAVLPMNLSSSFIDLGISFTGLHGKLPDGIFHLPKLQKLELKGNEDLTGKFPKLNWNSNSSLQVLSLSRTSFSGELPDSISHLKSLSYLDLSECRFSGPVPESLGNLTHITDFDISHNRLEGQIPDWFGNLKKLRELRLGDNSFIGQFPSSVTNLTLLGGLDLRNNSLSGTIPSTISGFQNLIWIELSHNTFNGTIPSWLFTLPSLEYIYAGSNQLRGFIHEFQYDCVKSIDFSNNQLNGTIPQSISGLVKLTDLNLSSNNLSANLGMFSRLKELRFLDLSYNSLSLSNKENNDTLPSSVRIVLLSSCGITALDFLRTTRYLDEVDLSHNKIEGRIPDWALSKLKEASVLNVSHNFLTSFNLIPFVNLVYLDLRSNLLQGPIPVPPATVSLFYVSHNKLTGKIPPSLCNLSCLSILDLAHNSLSGLVPKCLYTLSNQLSVLDLQGNDFHGTIPTTFARKGNLLRSFNLNGNQLEGSVPRSLANCTRLEVLNIGNNKLNGTFPHWLETLSELQVLVLKSNKLHGPLRSISNTEFPFPKMRILDLSYNEFTGLLPAKYFKSFRGMMNANKNRTRLKYIGEPEKSCQDSITVVMKGMEFELVRILNVFAALDLSSNMFEGDIPDVIGDLNSLVVLNLSHNSLAGHIPSSLGAISELESLDLSSNQLSGEIPEELTNLTFLAVLNLSQNHLVGCIPHGSQFNTFRNDSYAGNSALCGFPLSLSCGDNETQKQPPLQQEEDSDFWSGFTWKVVLMGYGCGMVLGLLMG</sequence>
<comment type="subcellular location">
    <subcellularLocation>
        <location evidence="1">Cell membrane</location>
        <topology evidence="1">Single-pass type I membrane protein</topology>
    </subcellularLocation>
</comment>
<dbReference type="InterPro" id="IPR001611">
    <property type="entry name" value="Leu-rich_rpt"/>
</dbReference>
<keyword evidence="7" id="KW-0677">Repeat</keyword>
<evidence type="ECO:0000256" key="2">
    <source>
        <dbReference type="ARBA" id="ARBA00009592"/>
    </source>
</evidence>
<reference evidence="13" key="1">
    <citation type="submission" date="2022-12" db="EMBL/GenBank/DDBJ databases">
        <title>Draft genome assemblies for two species of Escallonia (Escalloniales).</title>
        <authorList>
            <person name="Chanderbali A."/>
            <person name="Dervinis C."/>
            <person name="Anghel I."/>
            <person name="Soltis D."/>
            <person name="Soltis P."/>
            <person name="Zapata F."/>
        </authorList>
    </citation>
    <scope>NUCLEOTIDE SEQUENCE</scope>
    <source>
        <strain evidence="13">UCBG64.0493</strain>
        <tissue evidence="13">Leaf</tissue>
    </source>
</reference>
<dbReference type="Gene3D" id="3.80.10.10">
    <property type="entry name" value="Ribonuclease Inhibitor"/>
    <property type="match status" value="4"/>
</dbReference>
<protein>
    <recommendedName>
        <fullName evidence="12">Leucine-rich repeat-containing N-terminal plant-type domain-containing protein</fullName>
    </recommendedName>
</protein>
<evidence type="ECO:0000313" key="14">
    <source>
        <dbReference type="Proteomes" id="UP001188597"/>
    </source>
</evidence>
<dbReference type="Proteomes" id="UP001188597">
    <property type="component" value="Unassembled WGS sequence"/>
</dbReference>
<evidence type="ECO:0000256" key="10">
    <source>
        <dbReference type="ARBA" id="ARBA00023180"/>
    </source>
</evidence>
<keyword evidence="5" id="KW-0812">Transmembrane</keyword>
<evidence type="ECO:0000256" key="5">
    <source>
        <dbReference type="ARBA" id="ARBA00022692"/>
    </source>
</evidence>
<dbReference type="PANTHER" id="PTHR48061">
    <property type="entry name" value="LEUCINE-RICH REPEAT RECEPTOR PROTEIN KINASE EMS1-LIKE-RELATED"/>
    <property type="match status" value="1"/>
</dbReference>
<dbReference type="GO" id="GO:0005886">
    <property type="term" value="C:plasma membrane"/>
    <property type="evidence" value="ECO:0007669"/>
    <property type="project" value="UniProtKB-SubCell"/>
</dbReference>
<evidence type="ECO:0000256" key="7">
    <source>
        <dbReference type="ARBA" id="ARBA00022737"/>
    </source>
</evidence>
<accession>A0AA89B0M4</accession>
<dbReference type="Pfam" id="PF08263">
    <property type="entry name" value="LRRNT_2"/>
    <property type="match status" value="1"/>
</dbReference>
<name>A0AA89B0M4_9ASTE</name>
<comment type="caution">
    <text evidence="13">The sequence shown here is derived from an EMBL/GenBank/DDBJ whole genome shotgun (WGS) entry which is preliminary data.</text>
</comment>
<dbReference type="PANTHER" id="PTHR48061:SF46">
    <property type="entry name" value="LEUCINE-RICH REPEAT-CONTAINING N-TERMINAL PLANT-TYPE DOMAIN-CONTAINING PROTEIN"/>
    <property type="match status" value="1"/>
</dbReference>
<evidence type="ECO:0000259" key="12">
    <source>
        <dbReference type="Pfam" id="PF08263"/>
    </source>
</evidence>
<feature type="chain" id="PRO_5041712496" description="Leucine-rich repeat-containing N-terminal plant-type domain-containing protein" evidence="11">
    <location>
        <begin position="23"/>
        <end position="970"/>
    </location>
</feature>
<keyword evidence="6 11" id="KW-0732">Signal</keyword>